<dbReference type="InterPro" id="IPR006037">
    <property type="entry name" value="RCK_C"/>
</dbReference>
<feature type="transmembrane region" description="Helical" evidence="7">
    <location>
        <begin position="502"/>
        <end position="532"/>
    </location>
</feature>
<dbReference type="InterPro" id="IPR051679">
    <property type="entry name" value="DASS-Related_Transporters"/>
</dbReference>
<feature type="transmembrane region" description="Helical" evidence="7">
    <location>
        <begin position="412"/>
        <end position="432"/>
    </location>
</feature>
<dbReference type="PROSITE" id="PS51202">
    <property type="entry name" value="RCK_C"/>
    <property type="match status" value="2"/>
</dbReference>
<dbReference type="GO" id="GO:0006813">
    <property type="term" value="P:potassium ion transport"/>
    <property type="evidence" value="ECO:0007669"/>
    <property type="project" value="InterPro"/>
</dbReference>
<evidence type="ECO:0000313" key="9">
    <source>
        <dbReference type="EMBL" id="TLD70355.1"/>
    </source>
</evidence>
<dbReference type="RefSeq" id="WP_138086411.1">
    <property type="nucleotide sequence ID" value="NZ_VAUV01000008.1"/>
</dbReference>
<protein>
    <submittedName>
        <fullName evidence="9">SLC13 family permease</fullName>
    </submittedName>
</protein>
<evidence type="ECO:0000256" key="5">
    <source>
        <dbReference type="ARBA" id="ARBA00022989"/>
    </source>
</evidence>
<dbReference type="OrthoDB" id="9765532at2"/>
<gene>
    <name evidence="9" type="ORF">FEM03_11510</name>
</gene>
<feature type="transmembrane region" description="Helical" evidence="7">
    <location>
        <begin position="464"/>
        <end position="490"/>
    </location>
</feature>
<evidence type="ECO:0000259" key="8">
    <source>
        <dbReference type="PROSITE" id="PS51202"/>
    </source>
</evidence>
<feature type="transmembrane region" description="Helical" evidence="7">
    <location>
        <begin position="57"/>
        <end position="82"/>
    </location>
</feature>
<evidence type="ECO:0000256" key="2">
    <source>
        <dbReference type="ARBA" id="ARBA00022448"/>
    </source>
</evidence>
<feature type="transmembrane region" description="Helical" evidence="7">
    <location>
        <begin position="149"/>
        <end position="173"/>
    </location>
</feature>
<reference evidence="9 10" key="1">
    <citation type="submission" date="2019-05" db="EMBL/GenBank/DDBJ databases">
        <title>Verrucobacter flavum gen. nov., sp. nov. a new member of the family Verrucomicrobiaceae.</title>
        <authorList>
            <person name="Szuroczki S."/>
            <person name="Abbaszade G."/>
            <person name="Szabo A."/>
            <person name="Felfoldi T."/>
            <person name="Schumann P."/>
            <person name="Boka K."/>
            <person name="Keki Z."/>
            <person name="Toumi M."/>
            <person name="Toth E."/>
        </authorList>
    </citation>
    <scope>NUCLEOTIDE SEQUENCE [LARGE SCALE GENOMIC DNA]</scope>
    <source>
        <strain evidence="9 10">MG-N-17</strain>
    </source>
</reference>
<dbReference type="GO" id="GO:0008324">
    <property type="term" value="F:monoatomic cation transmembrane transporter activity"/>
    <property type="evidence" value="ECO:0007669"/>
    <property type="project" value="InterPro"/>
</dbReference>
<dbReference type="Pfam" id="PF03600">
    <property type="entry name" value="CitMHS"/>
    <property type="match status" value="1"/>
</dbReference>
<dbReference type="PANTHER" id="PTHR43652">
    <property type="entry name" value="BASIC AMINO ACID ANTIPORTER YFCC-RELATED"/>
    <property type="match status" value="1"/>
</dbReference>
<feature type="transmembrane region" description="Helical" evidence="7">
    <location>
        <begin position="584"/>
        <end position="603"/>
    </location>
</feature>
<evidence type="ECO:0000256" key="3">
    <source>
        <dbReference type="ARBA" id="ARBA00022692"/>
    </source>
</evidence>
<feature type="domain" description="RCK C-terminal" evidence="8">
    <location>
        <begin position="312"/>
        <end position="396"/>
    </location>
</feature>
<dbReference type="Proteomes" id="UP000306196">
    <property type="component" value="Unassembled WGS sequence"/>
</dbReference>
<name>A0A5R8KEF5_9BACT</name>
<dbReference type="Gene3D" id="3.30.70.1450">
    <property type="entry name" value="Regulator of K+ conductance, C-terminal domain"/>
    <property type="match status" value="2"/>
</dbReference>
<dbReference type="InterPro" id="IPR004680">
    <property type="entry name" value="Cit_transptr-like_dom"/>
</dbReference>
<feature type="transmembrane region" description="Helical" evidence="7">
    <location>
        <begin position="544"/>
        <end position="563"/>
    </location>
</feature>
<comment type="caution">
    <text evidence="9">The sequence shown here is derived from an EMBL/GenBank/DDBJ whole genome shotgun (WGS) entry which is preliminary data.</text>
</comment>
<keyword evidence="2" id="KW-0813">Transport</keyword>
<organism evidence="9 10">
    <name type="scientific">Phragmitibacter flavus</name>
    <dbReference type="NCBI Taxonomy" id="2576071"/>
    <lineage>
        <taxon>Bacteria</taxon>
        <taxon>Pseudomonadati</taxon>
        <taxon>Verrucomicrobiota</taxon>
        <taxon>Verrucomicrobiia</taxon>
        <taxon>Verrucomicrobiales</taxon>
        <taxon>Verrucomicrobiaceae</taxon>
        <taxon>Phragmitibacter</taxon>
    </lineage>
</organism>
<feature type="transmembrane region" description="Helical" evidence="7">
    <location>
        <begin position="106"/>
        <end position="137"/>
    </location>
</feature>
<keyword evidence="3 7" id="KW-0812">Transmembrane</keyword>
<keyword evidence="10" id="KW-1185">Reference proteome</keyword>
<dbReference type="Pfam" id="PF02080">
    <property type="entry name" value="TrkA_C"/>
    <property type="match status" value="2"/>
</dbReference>
<accession>A0A5R8KEF5</accession>
<feature type="transmembrane region" description="Helical" evidence="7">
    <location>
        <begin position="27"/>
        <end position="45"/>
    </location>
</feature>
<dbReference type="InterPro" id="IPR036721">
    <property type="entry name" value="RCK_C_sf"/>
</dbReference>
<evidence type="ECO:0000256" key="7">
    <source>
        <dbReference type="SAM" id="Phobius"/>
    </source>
</evidence>
<sequence>MPPDQLFVCALTLTVMGLFIWEKLPMEIVSLGALLLLMIVPFDGHPILMPENKTEQITILGSIFGNNAVLVVSFMFIVGAAVERTGLVEDLGHWFERLAGRGERRILLSLGVLTIVSSAFLNNTTVVVVFIPMLIGLCKRINLPPSRYLIPLSFFAICGGMCTIIGTSTNLVVNGIVRQRGLEPFAIFDIAPLGIVFSIATITFLLFFGRKLLPDRPSLAALINVDDSREFLTAALVSADSPLLGKTIGETPLAKMRDSHIIEMRRSGNRITTPLKQVRFEAGDRIIFKSHLSGVVDINALKGIEMASKAEMGLSYVQTEQALLMEGMLGRQSKLVGHSLTEQNLRQQYGVIILAVHRQGVNLRENFEDEKLEIGDTLLLEGSAERMRQLFEERDLINLTQPKAQTYRRSRAWIAMLALLMVIVLGCFGNFIPFEWVAMSAALLVTATGCLKTDEAYRSIDWNVITMILGTLALGIAMDTTGAATTIVHGMMSVIGDWDPRLILSALLLLSIILTEVLSNTAVAALVTPLAFGLAGDLGCNWEPFIIAVMAGASIGFAIPAGYQTHMLVFGPGGYRFSDFCRAGIPLDLIMWVLGSICIPLFWPL</sequence>
<dbReference type="SUPFAM" id="SSF116726">
    <property type="entry name" value="TrkA C-terminal domain-like"/>
    <property type="match status" value="2"/>
</dbReference>
<dbReference type="GO" id="GO:0005886">
    <property type="term" value="C:plasma membrane"/>
    <property type="evidence" value="ECO:0007669"/>
    <property type="project" value="TreeGrafter"/>
</dbReference>
<proteinExistence type="predicted"/>
<evidence type="ECO:0000256" key="4">
    <source>
        <dbReference type="ARBA" id="ARBA00022737"/>
    </source>
</evidence>
<feature type="domain" description="RCK C-terminal" evidence="8">
    <location>
        <begin position="220"/>
        <end position="304"/>
    </location>
</feature>
<feature type="transmembrane region" description="Helical" evidence="7">
    <location>
        <begin position="185"/>
        <end position="208"/>
    </location>
</feature>
<dbReference type="AlphaFoldDB" id="A0A5R8KEF5"/>
<dbReference type="PANTHER" id="PTHR43652:SF2">
    <property type="entry name" value="BASIC AMINO ACID ANTIPORTER YFCC-RELATED"/>
    <property type="match status" value="1"/>
</dbReference>
<keyword evidence="5 7" id="KW-1133">Transmembrane helix</keyword>
<keyword evidence="6 7" id="KW-0472">Membrane</keyword>
<dbReference type="EMBL" id="VAUV01000008">
    <property type="protein sequence ID" value="TLD70355.1"/>
    <property type="molecule type" value="Genomic_DNA"/>
</dbReference>
<evidence type="ECO:0000313" key="10">
    <source>
        <dbReference type="Proteomes" id="UP000306196"/>
    </source>
</evidence>
<evidence type="ECO:0000256" key="1">
    <source>
        <dbReference type="ARBA" id="ARBA00004141"/>
    </source>
</evidence>
<keyword evidence="4" id="KW-0677">Repeat</keyword>
<evidence type="ECO:0000256" key="6">
    <source>
        <dbReference type="ARBA" id="ARBA00023136"/>
    </source>
</evidence>
<comment type="subcellular location">
    <subcellularLocation>
        <location evidence="1">Membrane</location>
        <topology evidence="1">Multi-pass membrane protein</topology>
    </subcellularLocation>
</comment>